<dbReference type="AlphaFoldDB" id="A0A4R5PDX5"/>
<accession>A0A4R5PDX5</accession>
<protein>
    <submittedName>
        <fullName evidence="1">Uncharacterized protein</fullName>
    </submittedName>
</protein>
<organism evidence="1 2">
    <name type="scientific">Mycobacteroides franklinii</name>
    <dbReference type="NCBI Taxonomy" id="948102"/>
    <lineage>
        <taxon>Bacteria</taxon>
        <taxon>Bacillati</taxon>
        <taxon>Actinomycetota</taxon>
        <taxon>Actinomycetes</taxon>
        <taxon>Mycobacteriales</taxon>
        <taxon>Mycobacteriaceae</taxon>
        <taxon>Mycobacteroides</taxon>
    </lineage>
</organism>
<comment type="caution">
    <text evidence="1">The sequence shown here is derived from an EMBL/GenBank/DDBJ whole genome shotgun (WGS) entry which is preliminary data.</text>
</comment>
<reference evidence="1 2" key="1">
    <citation type="journal article" date="2019" name="Sci. Rep.">
        <title>Extended insight into the Mycobacterium chelonae-abscessus complex through whole genome sequencing of Mycobacterium salmoniphilum outbreak and Mycobacterium salmoniphilum-like strains.</title>
        <authorList>
            <person name="Behra P.R.K."/>
            <person name="Das S."/>
            <person name="Pettersson B.M.F."/>
            <person name="Shirreff L."/>
            <person name="DuCote T."/>
            <person name="Jacobsson K.G."/>
            <person name="Ennis D.G."/>
            <person name="Kirsebom L.A."/>
        </authorList>
    </citation>
    <scope>NUCLEOTIDE SEQUENCE [LARGE SCALE GENOMIC DNA]</scope>
    <source>
        <strain evidence="1 2">DSM 45524</strain>
    </source>
</reference>
<proteinExistence type="predicted"/>
<sequence length="83" mass="9253">MTIVEDFRNLSGKTATILPVANCLVDALLVRVSPLYGAFRFSGKIAARCVAKNDFRRYCGNISLICRNHCGSLPESFVWRTVE</sequence>
<dbReference type="Proteomes" id="UP000295627">
    <property type="component" value="Unassembled WGS sequence"/>
</dbReference>
<name>A0A4R5PDX5_9MYCO</name>
<dbReference type="RefSeq" id="WP_133052550.1">
    <property type="nucleotide sequence ID" value="NZ_MAFQ01000014.1"/>
</dbReference>
<dbReference type="EMBL" id="RXLR01000013">
    <property type="protein sequence ID" value="TDH23158.1"/>
    <property type="molecule type" value="Genomic_DNA"/>
</dbReference>
<gene>
    <name evidence="1" type="ORF">EJ571_06775</name>
</gene>
<evidence type="ECO:0000313" key="2">
    <source>
        <dbReference type="Proteomes" id="UP000295627"/>
    </source>
</evidence>
<evidence type="ECO:0000313" key="1">
    <source>
        <dbReference type="EMBL" id="TDH23158.1"/>
    </source>
</evidence>